<dbReference type="Proteomes" id="UP000764110">
    <property type="component" value="Unassembled WGS sequence"/>
</dbReference>
<evidence type="ECO:0000313" key="2">
    <source>
        <dbReference type="EMBL" id="KAH0592189.1"/>
    </source>
</evidence>
<accession>A0A9P8S3E5</accession>
<comment type="caution">
    <text evidence="2">The sequence shown here is derived from an EMBL/GenBank/DDBJ whole genome shotgun (WGS) entry which is preliminary data.</text>
</comment>
<organism evidence="2 3">
    <name type="scientific">Metarhizium humberi</name>
    <dbReference type="NCBI Taxonomy" id="2596975"/>
    <lineage>
        <taxon>Eukaryota</taxon>
        <taxon>Fungi</taxon>
        <taxon>Dikarya</taxon>
        <taxon>Ascomycota</taxon>
        <taxon>Pezizomycotina</taxon>
        <taxon>Sordariomycetes</taxon>
        <taxon>Hypocreomycetidae</taxon>
        <taxon>Hypocreales</taxon>
        <taxon>Clavicipitaceae</taxon>
        <taxon>Metarhizium</taxon>
    </lineage>
</organism>
<reference evidence="2 3" key="1">
    <citation type="submission" date="2020-07" db="EMBL/GenBank/DDBJ databases">
        <title>Metarhizium humberi genome.</title>
        <authorList>
            <person name="Lysoe E."/>
        </authorList>
    </citation>
    <scope>NUCLEOTIDE SEQUENCE [LARGE SCALE GENOMIC DNA]</scope>
    <source>
        <strain evidence="2 3">ESALQ1638</strain>
    </source>
</reference>
<evidence type="ECO:0000313" key="3">
    <source>
        <dbReference type="Proteomes" id="UP000764110"/>
    </source>
</evidence>
<proteinExistence type="predicted"/>
<keyword evidence="3" id="KW-1185">Reference proteome</keyword>
<feature type="domain" description="2EXR" evidence="1">
    <location>
        <begin position="12"/>
        <end position="84"/>
    </location>
</feature>
<name>A0A9P8S3E5_9HYPO</name>
<dbReference type="Pfam" id="PF20150">
    <property type="entry name" value="2EXR"/>
    <property type="match status" value="1"/>
</dbReference>
<protein>
    <recommendedName>
        <fullName evidence="1">2EXR domain-containing protein</fullName>
    </recommendedName>
</protein>
<dbReference type="InterPro" id="IPR045518">
    <property type="entry name" value="2EXR"/>
</dbReference>
<evidence type="ECO:0000259" key="1">
    <source>
        <dbReference type="Pfam" id="PF20150"/>
    </source>
</evidence>
<gene>
    <name evidence="2" type="ORF">MHUMG1_10045</name>
</gene>
<dbReference type="EMBL" id="JACEFI010000035">
    <property type="protein sequence ID" value="KAH0592189.1"/>
    <property type="molecule type" value="Genomic_DNA"/>
</dbReference>
<sequence>MEDMTPDLPKACFDVLPAEIRQYIWSLCLPERTIEFVFKHRDDKPADDKPTVPNWVWEARVHHADPLSWYKLTREAYEIASNYGFTNKKLDPLSLIAAGIDPCAPPDKWLISWDLKSKGREDFRYSPLDEFFKVVEDEISKSSSKAAKPAPFISYREAFDTNQLHLFWNRPERRKTPITFPTNLLPEFGIEFWSPESWKELENTVHNRYDLLAMAKNYQRTDKWASFTITLHGKRRRELPPGLFGEFGENPILFVHLYDEDTAWQLQELYKMWQNESPAHDDRTKSIFEYLFRPAHYFRPEHWANVLLDRFIIATWADDRARGVVDAKGAWSPEVLDDQLPVLREHRLVTGNTWGRRVVAEIRAQPQNNNYVVFRACYRGHCWEPSNGARHSPCLTDFPGVYSQGQLASAKEQVYLRLYGSTKPPASVDNVEELDYTTDTVWSLKTNGYGKSQIYTQKYFLNDGSSRKRTVWYLARDDKHQSKLTFVKIADKDKNGNKDKIEEIVARSFWDMDMVAAPVADLESKKINACLCTLKHGSNYVALESDAHTKVPKRLVIASQSKIAAPTTRYVYQWMLRAQSLKPTGVSYLPEHWQLTTDDTASAFSH</sequence>
<dbReference type="AlphaFoldDB" id="A0A9P8S3E5"/>